<evidence type="ECO:0000313" key="4">
    <source>
        <dbReference type="Proteomes" id="UP000326464"/>
    </source>
</evidence>
<organism evidence="3 4">
    <name type="scientific">Arthrobacter bussei</name>
    <dbReference type="NCBI Taxonomy" id="2594179"/>
    <lineage>
        <taxon>Bacteria</taxon>
        <taxon>Bacillati</taxon>
        <taxon>Actinomycetota</taxon>
        <taxon>Actinomycetes</taxon>
        <taxon>Micrococcales</taxon>
        <taxon>Micrococcaceae</taxon>
        <taxon>Arthrobacter</taxon>
    </lineage>
</organism>
<gene>
    <name evidence="3" type="ORF">FNH21_03460</name>
</gene>
<feature type="compositionally biased region" description="Polar residues" evidence="1">
    <location>
        <begin position="11"/>
        <end position="39"/>
    </location>
</feature>
<feature type="domain" description="BON" evidence="2">
    <location>
        <begin position="62"/>
        <end position="109"/>
    </location>
</feature>
<feature type="region of interest" description="Disordered" evidence="1">
    <location>
        <begin position="1"/>
        <end position="43"/>
    </location>
</feature>
<keyword evidence="4" id="KW-1185">Reference proteome</keyword>
<evidence type="ECO:0000259" key="2">
    <source>
        <dbReference type="Pfam" id="PF04972"/>
    </source>
</evidence>
<name>A0A7X1NN71_9MICC</name>
<dbReference type="EMBL" id="VJXX01000001">
    <property type="protein sequence ID" value="MPY09785.1"/>
    <property type="molecule type" value="Genomic_DNA"/>
</dbReference>
<feature type="compositionally biased region" description="Basic and acidic residues" evidence="1">
    <location>
        <begin position="1"/>
        <end position="10"/>
    </location>
</feature>
<accession>A0A7X1NN71</accession>
<dbReference type="Pfam" id="PF04972">
    <property type="entry name" value="BON"/>
    <property type="match status" value="1"/>
</dbReference>
<evidence type="ECO:0000256" key="1">
    <source>
        <dbReference type="SAM" id="MobiDB-lite"/>
    </source>
</evidence>
<protein>
    <submittedName>
        <fullName evidence="3">BON domain-containing protein</fullName>
    </submittedName>
</protein>
<proteinExistence type="predicted"/>
<dbReference type="OrthoDB" id="4949039at2"/>
<dbReference type="Gene3D" id="3.30.1340.30">
    <property type="match status" value="1"/>
</dbReference>
<dbReference type="InterPro" id="IPR007055">
    <property type="entry name" value="BON_dom"/>
</dbReference>
<dbReference type="Proteomes" id="UP000326464">
    <property type="component" value="Unassembled WGS sequence"/>
</dbReference>
<dbReference type="AlphaFoldDB" id="A0A7X1NN71"/>
<reference evidence="4" key="1">
    <citation type="submission" date="2019-07" db="EMBL/GenBank/DDBJ databases">
        <title>Arthrobacter KR32 sp. nov., isolated from mountain cheese made of cows milk.</title>
        <authorList>
            <person name="Flegler A."/>
        </authorList>
    </citation>
    <scope>NUCLEOTIDE SEQUENCE [LARGE SCALE GENOMIC DNA]</scope>
    <source>
        <strain evidence="4">KR32</strain>
    </source>
</reference>
<evidence type="ECO:0000313" key="3">
    <source>
        <dbReference type="EMBL" id="MPY09785.1"/>
    </source>
</evidence>
<sequence>MRSHGDDRPQPQDNAEPQTGGILTTLQAGTAAPRQSTLGSVDDPLGVRSLVEQAIRSAAQCVGLGVSMEGGTVILTGTAASSQDRCRAGLACWCDPMVSAVQNNLRIKPQS</sequence>
<comment type="caution">
    <text evidence="3">The sequence shown here is derived from an EMBL/GenBank/DDBJ whole genome shotgun (WGS) entry which is preliminary data.</text>
</comment>
<dbReference type="RefSeq" id="WP_152812335.1">
    <property type="nucleotide sequence ID" value="NZ_VJXX01000001.1"/>
</dbReference>